<dbReference type="AlphaFoldDB" id="A0A0F9PW28"/>
<name>A0A0F9PW28_9ZZZZ</name>
<gene>
    <name evidence="1" type="ORF">LCGC14_0849250</name>
</gene>
<evidence type="ECO:0000313" key="1">
    <source>
        <dbReference type="EMBL" id="KKN28927.1"/>
    </source>
</evidence>
<dbReference type="PANTHER" id="PTHR36891">
    <property type="entry name" value="OS01G0127400 PROTEIN"/>
    <property type="match status" value="1"/>
</dbReference>
<dbReference type="Pfam" id="PF11805">
    <property type="entry name" value="DUF3326"/>
    <property type="match status" value="1"/>
</dbReference>
<sequence>MIIPTGIGCEIGGHAGDANPVAKLLGACCDKLILHPNVVNASDINEMPPNSLYVEGSMLDRFLEGQIELQEVYNNRILVVVNSPVRSDTLNAVSAARSTIGLNAEIVVLDTPLEMIGWFGKDGRATGEVLGWEELVQQVWQYEFDALAIATPIVIEKDVALEYYRSGGVNPWGGVEAKASKLISDKLNLPVAHASVENADKEVKTFAETNVVDPRIAPEAISLCYIHCILKGLHRAPQIGKGLSVDDMDCLITPVGCVGRPHEACLEAGIPIIAVKENTTCLSDTMPDEFILVENYLEAAGLIMSMQAGIMPSSVRRPLHKTKVYNL</sequence>
<dbReference type="EMBL" id="LAZR01002524">
    <property type="protein sequence ID" value="KKN28927.1"/>
    <property type="molecule type" value="Genomic_DNA"/>
</dbReference>
<reference evidence="1" key="1">
    <citation type="journal article" date="2015" name="Nature">
        <title>Complex archaea that bridge the gap between prokaryotes and eukaryotes.</title>
        <authorList>
            <person name="Spang A."/>
            <person name="Saw J.H."/>
            <person name="Jorgensen S.L."/>
            <person name="Zaremba-Niedzwiedzka K."/>
            <person name="Martijn J."/>
            <person name="Lind A.E."/>
            <person name="van Eijk R."/>
            <person name="Schleper C."/>
            <person name="Guy L."/>
            <person name="Ettema T.J."/>
        </authorList>
    </citation>
    <scope>NUCLEOTIDE SEQUENCE</scope>
</reference>
<organism evidence="1">
    <name type="scientific">marine sediment metagenome</name>
    <dbReference type="NCBI Taxonomy" id="412755"/>
    <lineage>
        <taxon>unclassified sequences</taxon>
        <taxon>metagenomes</taxon>
        <taxon>ecological metagenomes</taxon>
    </lineage>
</organism>
<proteinExistence type="predicted"/>
<dbReference type="PANTHER" id="PTHR36891:SF1">
    <property type="entry name" value="OS01G0127400 PROTEIN"/>
    <property type="match status" value="1"/>
</dbReference>
<evidence type="ECO:0008006" key="2">
    <source>
        <dbReference type="Google" id="ProtNLM"/>
    </source>
</evidence>
<accession>A0A0F9PW28</accession>
<dbReference type="InterPro" id="IPR021763">
    <property type="entry name" value="DUF3326"/>
</dbReference>
<protein>
    <recommendedName>
        <fullName evidence="2">DUF3326 domain-containing protein</fullName>
    </recommendedName>
</protein>
<comment type="caution">
    <text evidence="1">The sequence shown here is derived from an EMBL/GenBank/DDBJ whole genome shotgun (WGS) entry which is preliminary data.</text>
</comment>